<evidence type="ECO:0000259" key="1">
    <source>
        <dbReference type="Pfam" id="PF04233"/>
    </source>
</evidence>
<accession>A0A0D1UT09</accession>
<dbReference type="InterPro" id="IPR006528">
    <property type="entry name" value="Phage_head_morphogenesis_dom"/>
</dbReference>
<keyword evidence="4" id="KW-1185">Reference proteome</keyword>
<dbReference type="OrthoDB" id="9765386at2"/>
<dbReference type="NCBIfam" id="TIGR01641">
    <property type="entry name" value="phageSPP1_gp7"/>
    <property type="match status" value="1"/>
</dbReference>
<evidence type="ECO:0000313" key="3">
    <source>
        <dbReference type="EMBL" id="SDK32715.1"/>
    </source>
</evidence>
<reference evidence="3 5" key="2">
    <citation type="submission" date="2016-10" db="EMBL/GenBank/DDBJ databases">
        <authorList>
            <person name="de Groot N.N."/>
        </authorList>
    </citation>
    <scope>NUCLEOTIDE SEQUENCE [LARGE SCALE GENOMIC DNA]</scope>
    <source>
        <strain evidence="3 5">DSM 2895</strain>
    </source>
</reference>
<dbReference type="Pfam" id="PF04233">
    <property type="entry name" value="Phage_Mu_F"/>
    <property type="match status" value="1"/>
</dbReference>
<dbReference type="Proteomes" id="UP000037269">
    <property type="component" value="Unassembled WGS sequence"/>
</dbReference>
<dbReference type="EMBL" id="FNED01000049">
    <property type="protein sequence ID" value="SDK32715.1"/>
    <property type="molecule type" value="Genomic_DNA"/>
</dbReference>
<feature type="domain" description="Phage head morphogenesis" evidence="1">
    <location>
        <begin position="154"/>
        <end position="265"/>
    </location>
</feature>
<dbReference type="Proteomes" id="UP000182836">
    <property type="component" value="Unassembled WGS sequence"/>
</dbReference>
<evidence type="ECO:0000313" key="5">
    <source>
        <dbReference type="Proteomes" id="UP000182836"/>
    </source>
</evidence>
<dbReference type="STRING" id="47500.AF333_06775"/>
<evidence type="ECO:0000313" key="2">
    <source>
        <dbReference type="EMBL" id="KON95225.1"/>
    </source>
</evidence>
<evidence type="ECO:0000313" key="4">
    <source>
        <dbReference type="Proteomes" id="UP000037269"/>
    </source>
</evidence>
<gene>
    <name evidence="2" type="ORF">AF333_06775</name>
    <name evidence="3" type="ORF">SAMN04487909_14914</name>
</gene>
<dbReference type="EMBL" id="LGUG01000004">
    <property type="protein sequence ID" value="KON95225.1"/>
    <property type="molecule type" value="Genomic_DNA"/>
</dbReference>
<name>A0A0D1UT09_ANEMI</name>
<reference evidence="2 4" key="1">
    <citation type="submission" date="2015-07" db="EMBL/GenBank/DDBJ databases">
        <title>Fjat-14205 dsm 2895.</title>
        <authorList>
            <person name="Liu B."/>
            <person name="Wang J."/>
            <person name="Zhu Y."/>
            <person name="Liu G."/>
            <person name="Chen Q."/>
            <person name="Chen Z."/>
            <person name="Lan J."/>
            <person name="Che J."/>
            <person name="Ge C."/>
            <person name="Shi H."/>
            <person name="Pan Z."/>
            <person name="Liu X."/>
        </authorList>
    </citation>
    <scope>NUCLEOTIDE SEQUENCE [LARGE SCALE GENOMIC DNA]</scope>
    <source>
        <strain evidence="2 4">DSM 2895</strain>
    </source>
</reference>
<sequence>MDFATLEKLVIDQRKKLIAYKDSQVRPLLQSYAALLKQLEQDIVTLFIDTNVQGVWDWETIARTQRLEALFFQIEAELQKLAYTTEQGLQISMSRAISVDYAFAGYIMARVLDGVTLIPPIIPQRAIDEILQHPWSGDHFSGRIWHNKDLLRTTLRRELTQSMVLGESVQKTTRRLQDKLETEAYKAERLVRSEIMAAANRANKAYYKRFDEEYGDYNVLEAIRIIETLDRKTCRKCREMDGREVPVSEVDSISDIEHPNCRRTLVPVVGGFSRNIQRAARDENGKYVRTNAKTFDEYAQEYNVPSKY</sequence>
<organism evidence="2 4">
    <name type="scientific">Aneurinibacillus migulanus</name>
    <name type="common">Bacillus migulanus</name>
    <dbReference type="NCBI Taxonomy" id="47500"/>
    <lineage>
        <taxon>Bacteria</taxon>
        <taxon>Bacillati</taxon>
        <taxon>Bacillota</taxon>
        <taxon>Bacilli</taxon>
        <taxon>Bacillales</taxon>
        <taxon>Paenibacillaceae</taxon>
        <taxon>Aneurinibacillus group</taxon>
        <taxon>Aneurinibacillus</taxon>
    </lineage>
</organism>
<dbReference type="RefSeq" id="WP_043068813.1">
    <property type="nucleotide sequence ID" value="NZ_BJOA01000200.1"/>
</dbReference>
<dbReference type="PATRIC" id="fig|47500.8.peg.4442"/>
<dbReference type="GeneID" id="42304901"/>
<proteinExistence type="predicted"/>
<dbReference type="AlphaFoldDB" id="A0A0D1UT09"/>
<protein>
    <submittedName>
        <fullName evidence="3">Phage putative head morphogenesis protein, SPP1 gp7 family</fullName>
    </submittedName>
</protein>